<dbReference type="Pfam" id="PF00561">
    <property type="entry name" value="Abhydrolase_1"/>
    <property type="match status" value="1"/>
</dbReference>
<keyword evidence="3" id="KW-1185">Reference proteome</keyword>
<name>A0A919ME20_9ACTN</name>
<dbReference type="InterPro" id="IPR000073">
    <property type="entry name" value="AB_hydrolase_1"/>
</dbReference>
<dbReference type="Proteomes" id="UP000598174">
    <property type="component" value="Unassembled WGS sequence"/>
</dbReference>
<dbReference type="InterPro" id="IPR029058">
    <property type="entry name" value="AB_hydrolase_fold"/>
</dbReference>
<proteinExistence type="predicted"/>
<feature type="domain" description="AB hydrolase-1" evidence="1">
    <location>
        <begin position="42"/>
        <end position="276"/>
    </location>
</feature>
<evidence type="ECO:0000259" key="1">
    <source>
        <dbReference type="Pfam" id="PF00561"/>
    </source>
</evidence>
<dbReference type="PANTHER" id="PTHR43798">
    <property type="entry name" value="MONOACYLGLYCEROL LIPASE"/>
    <property type="match status" value="1"/>
</dbReference>
<reference evidence="2" key="1">
    <citation type="submission" date="2021-01" db="EMBL/GenBank/DDBJ databases">
        <title>Whole genome shotgun sequence of Actinoplanes ferrugineus NBRC 15555.</title>
        <authorList>
            <person name="Komaki H."/>
            <person name="Tamura T."/>
        </authorList>
    </citation>
    <scope>NUCLEOTIDE SEQUENCE</scope>
    <source>
        <strain evidence="2">NBRC 15555</strain>
    </source>
</reference>
<dbReference type="PANTHER" id="PTHR43798:SF27">
    <property type="entry name" value="HYDROLASE ALPHA_BETA HYDROLASE FOLD FAMILY"/>
    <property type="match status" value="1"/>
</dbReference>
<keyword evidence="2" id="KW-0378">Hydrolase</keyword>
<comment type="caution">
    <text evidence="2">The sequence shown here is derived from an EMBL/GenBank/DDBJ whole genome shotgun (WGS) entry which is preliminary data.</text>
</comment>
<dbReference type="PRINTS" id="PR00111">
    <property type="entry name" value="ABHYDROLASE"/>
</dbReference>
<protein>
    <submittedName>
        <fullName evidence="2">Hydrolase</fullName>
    </submittedName>
</protein>
<dbReference type="SUPFAM" id="SSF53474">
    <property type="entry name" value="alpha/beta-Hydrolases"/>
    <property type="match status" value="1"/>
</dbReference>
<evidence type="ECO:0000313" key="2">
    <source>
        <dbReference type="EMBL" id="GIE12333.1"/>
    </source>
</evidence>
<gene>
    <name evidence="2" type="ORF">Afe05nite_41730</name>
</gene>
<accession>A0A919ME20</accession>
<dbReference type="Gene3D" id="3.40.50.1820">
    <property type="entry name" value="alpha/beta hydrolase"/>
    <property type="match status" value="1"/>
</dbReference>
<dbReference type="AlphaFoldDB" id="A0A919ME20"/>
<dbReference type="GO" id="GO:0016020">
    <property type="term" value="C:membrane"/>
    <property type="evidence" value="ECO:0007669"/>
    <property type="project" value="TreeGrafter"/>
</dbReference>
<sequence length="289" mass="31128">MRTWFVSGRTVPPGAAKISPVENFESFDGTRLAFHRVGEGSPLICVPGGPMRASAYLGTLGGLADHHELLLLDLRGTGDSQPPVDPQTYRADRQLADVEALRTHLGLDRVAVAAHSAGAAIAVHHAAADPDRVSHLVLINPSPRVVDLEISDDDRLQAVEKRRGEPWFPAAYAALQRLWAGDATDEDFTRIAPLNYGRWDAEAQADAALGRNEEALPHYYAGAPAAPSAVKAPVLLITGDYDPQIPPHRAADYAALFPDATLAVAPDTAHSAFVDQPTWFRETVTAFLR</sequence>
<evidence type="ECO:0000313" key="3">
    <source>
        <dbReference type="Proteomes" id="UP000598174"/>
    </source>
</evidence>
<organism evidence="2 3">
    <name type="scientific">Paractinoplanes ferrugineus</name>
    <dbReference type="NCBI Taxonomy" id="113564"/>
    <lineage>
        <taxon>Bacteria</taxon>
        <taxon>Bacillati</taxon>
        <taxon>Actinomycetota</taxon>
        <taxon>Actinomycetes</taxon>
        <taxon>Micromonosporales</taxon>
        <taxon>Micromonosporaceae</taxon>
        <taxon>Paractinoplanes</taxon>
    </lineage>
</organism>
<dbReference type="GO" id="GO:0016787">
    <property type="term" value="F:hydrolase activity"/>
    <property type="evidence" value="ECO:0007669"/>
    <property type="project" value="UniProtKB-KW"/>
</dbReference>
<dbReference type="InterPro" id="IPR050266">
    <property type="entry name" value="AB_hydrolase_sf"/>
</dbReference>
<dbReference type="EMBL" id="BOMM01000038">
    <property type="protein sequence ID" value="GIE12333.1"/>
    <property type="molecule type" value="Genomic_DNA"/>
</dbReference>